<proteinExistence type="predicted"/>
<sequence>MAKTTEEQRERVRREIIGIFQREKISVGVAREILFNVVREIQVSEVKIPDGYYKD</sequence>
<accession>A0A4Z0XXZ9</accession>
<protein>
    <submittedName>
        <fullName evidence="1">Uncharacterized protein</fullName>
    </submittedName>
</protein>
<comment type="caution">
    <text evidence="1">The sequence shown here is derived from an EMBL/GenBank/DDBJ whole genome shotgun (WGS) entry which is preliminary data.</text>
</comment>
<keyword evidence="2" id="KW-1185">Reference proteome</keyword>
<evidence type="ECO:0000313" key="1">
    <source>
        <dbReference type="EMBL" id="TGJ75377.1"/>
    </source>
</evidence>
<dbReference type="RefSeq" id="WP_167875238.1">
    <property type="nucleotide sequence ID" value="NZ_SRMQ01000019.1"/>
</dbReference>
<reference evidence="1 2" key="1">
    <citation type="submission" date="2019-04" db="EMBL/GenBank/DDBJ databases">
        <authorList>
            <person name="Poehlein A."/>
            <person name="Bengelsdorf F.R."/>
            <person name="Duerre P."/>
            <person name="Daniel R."/>
        </authorList>
    </citation>
    <scope>NUCLEOTIDE SEQUENCE [LARGE SCALE GENOMIC DNA]</scope>
    <source>
        <strain evidence="1 2">BS-1</strain>
    </source>
</reference>
<dbReference type="EMBL" id="SRMQ01000019">
    <property type="protein sequence ID" value="TGJ75377.1"/>
    <property type="molecule type" value="Genomic_DNA"/>
</dbReference>
<gene>
    <name evidence="1" type="ORF">CAGA_24760</name>
</gene>
<dbReference type="AlphaFoldDB" id="A0A4Z0XXZ9"/>
<evidence type="ECO:0000313" key="2">
    <source>
        <dbReference type="Proteomes" id="UP000297714"/>
    </source>
</evidence>
<dbReference type="Proteomes" id="UP000297714">
    <property type="component" value="Unassembled WGS sequence"/>
</dbReference>
<organism evidence="1 2">
    <name type="scientific">Caproiciproducens galactitolivorans</name>
    <dbReference type="NCBI Taxonomy" id="642589"/>
    <lineage>
        <taxon>Bacteria</taxon>
        <taxon>Bacillati</taxon>
        <taxon>Bacillota</taxon>
        <taxon>Clostridia</taxon>
        <taxon>Eubacteriales</taxon>
        <taxon>Acutalibacteraceae</taxon>
        <taxon>Caproiciproducens</taxon>
    </lineage>
</organism>
<name>A0A4Z0XXZ9_9FIRM</name>